<dbReference type="InterPro" id="IPR052182">
    <property type="entry name" value="Glycogen/Maltodextrin_Phosph"/>
</dbReference>
<dbReference type="OrthoDB" id="7229284at2"/>
<proteinExistence type="inferred from homology"/>
<dbReference type="InterPro" id="IPR011834">
    <property type="entry name" value="Agluc_phsphrylas"/>
</dbReference>
<dbReference type="Gene3D" id="3.40.50.2000">
    <property type="entry name" value="Glycogen Phosphorylase B"/>
    <property type="match status" value="3"/>
</dbReference>
<keyword evidence="4" id="KW-0663">Pyridoxal phosphate</keyword>
<gene>
    <name evidence="6" type="ORF">BW247_04505</name>
</gene>
<comment type="catalytic activity">
    <reaction evidence="1">
        <text>[(1-&gt;4)-alpha-D-glucosyl](n) + phosphate = [(1-&gt;4)-alpha-D-glucosyl](n-1) + alpha-D-glucose 1-phosphate</text>
        <dbReference type="Rhea" id="RHEA:41732"/>
        <dbReference type="Rhea" id="RHEA-COMP:9584"/>
        <dbReference type="Rhea" id="RHEA-COMP:9586"/>
        <dbReference type="ChEBI" id="CHEBI:15444"/>
        <dbReference type="ChEBI" id="CHEBI:43474"/>
        <dbReference type="ChEBI" id="CHEBI:58601"/>
        <dbReference type="EC" id="2.4.1.1"/>
    </reaction>
</comment>
<dbReference type="AlphaFoldDB" id="A0A1P8UF71"/>
<dbReference type="GO" id="GO:0030170">
    <property type="term" value="F:pyridoxal phosphate binding"/>
    <property type="evidence" value="ECO:0007669"/>
    <property type="project" value="InterPro"/>
</dbReference>
<keyword evidence="3" id="KW-0021">Allosteric enzyme</keyword>
<accession>A0A1P8UF71</accession>
<dbReference type="Pfam" id="PF11897">
    <property type="entry name" value="DUF3417"/>
    <property type="match status" value="1"/>
</dbReference>
<feature type="modified residue" description="N6-(pyridoxal phosphate)lysine" evidence="4">
    <location>
        <position position="605"/>
    </location>
</feature>
<dbReference type="InterPro" id="IPR024517">
    <property type="entry name" value="Glycogen_phosphorylase_DUF3417"/>
</dbReference>
<sequence>MTHMQHYTPRELPTALAGLAELALDLRWSWNHTSDKLWRTIDPELWETTGNPWLIMEIASHQRLQELATDRAFLAELQQQLANRQDSLSENTWFDALPNAADLKRVAYFSMEFGLSEALPIYSGGLGILAGDMLKTASDLGVPMVGVGLLYQQGYFRQVLDADGRQLAYFPYNNPAMLPVLPLRDANGEWLHVDLELPGRILRLRCWEVTVGRIRLLLLDANGMSNHPRDRGITGELYGGDNETRLQQELILGIGGWRMLEALGLPAQVCHLNEGHAAFAVLERAAGLMRTQNLDFDTALRATRAGNLFTTHTPVAPAFDRFPPALIQQYLAPFAERWGVDLKAILALGREHPDHADEPFNMAWLALRGSGAANGVSRLHGVVSRALFAPLFARWPLPDIPVGHVTNGVHMPSWDSAAADALWTQACGKARWNGEMAHIEQGIAALSDATLWDFRARQRQRLVDAVRRRHAHQAAGRGEDPARTDVLNALFDPNTLTLGFARRFTGYKRTNLLLAQPERLLRLLGDPQRPVQLVLAGKAHPRDLEGQEMLRQWAAFIARADLPPGRLVFVEDYDMSVAAELVQGVDVWINTPRRPFEASGTSGMKVLINGGINLSELDGWWAEAYAPEVGWALGDGAEHGADPSWDAAEADALYRLLETAVVPEFYARDETGLPRRWIARVRESMARLTPVYSTNRMLREYVEHYYLPRAQALDARLADQAAAAHELQQWAHRIRTHWPALRIGPRSDAPDTDGVAFDVQIYLDDLPPDDVAVQLYAEPPAPDAAPERHALLRGEPLPGAINAFHYHLRLDTTRPASDYTVRVVPNHPLASVPLEEASILWPA</sequence>
<dbReference type="Pfam" id="PF00343">
    <property type="entry name" value="Phosphorylase"/>
    <property type="match status" value="1"/>
</dbReference>
<dbReference type="GO" id="GO:0008184">
    <property type="term" value="F:glycogen phosphorylase activity"/>
    <property type="evidence" value="ECO:0007669"/>
    <property type="project" value="InterPro"/>
</dbReference>
<dbReference type="GO" id="GO:0005975">
    <property type="term" value="P:carbohydrate metabolic process"/>
    <property type="evidence" value="ECO:0007669"/>
    <property type="project" value="InterPro"/>
</dbReference>
<dbReference type="PIRSF" id="PIRSF000460">
    <property type="entry name" value="Pprylas_GlgP"/>
    <property type="match status" value="1"/>
</dbReference>
<dbReference type="Proteomes" id="UP000243807">
    <property type="component" value="Chromosome"/>
</dbReference>
<dbReference type="PANTHER" id="PTHR42655">
    <property type="entry name" value="GLYCOGEN PHOSPHORYLASE"/>
    <property type="match status" value="1"/>
</dbReference>
<dbReference type="EMBL" id="CP019434">
    <property type="protein sequence ID" value="APZ42439.1"/>
    <property type="molecule type" value="Genomic_DNA"/>
</dbReference>
<dbReference type="InterPro" id="IPR000811">
    <property type="entry name" value="Glyco_trans_35"/>
</dbReference>
<reference evidence="6 7" key="1">
    <citation type="submission" date="2017-01" db="EMBL/GenBank/DDBJ databases">
        <title>Draft sequence of Acidihalobacter ferrooxidans strain DSM 14175 (strain V8).</title>
        <authorList>
            <person name="Khaleque H.N."/>
            <person name="Ramsay J.P."/>
            <person name="Murphy R.J.T."/>
            <person name="Kaksonen A.H."/>
            <person name="Boxall N.J."/>
            <person name="Watkin E.L.J."/>
        </authorList>
    </citation>
    <scope>NUCLEOTIDE SEQUENCE [LARGE SCALE GENOMIC DNA]</scope>
    <source>
        <strain evidence="6 7">V8</strain>
    </source>
</reference>
<evidence type="ECO:0000256" key="4">
    <source>
        <dbReference type="PIRSR" id="PIRSR000460-1"/>
    </source>
</evidence>
<dbReference type="STRING" id="1765967.BW247_04505"/>
<evidence type="ECO:0000313" key="6">
    <source>
        <dbReference type="EMBL" id="APZ42439.1"/>
    </source>
</evidence>
<evidence type="ECO:0000259" key="5">
    <source>
        <dbReference type="Pfam" id="PF11897"/>
    </source>
</evidence>
<evidence type="ECO:0000313" key="7">
    <source>
        <dbReference type="Proteomes" id="UP000243807"/>
    </source>
</evidence>
<keyword evidence="7" id="KW-1185">Reference proteome</keyword>
<evidence type="ECO:0000256" key="1">
    <source>
        <dbReference type="ARBA" id="ARBA00001275"/>
    </source>
</evidence>
<feature type="domain" description="DUF3417" evidence="5">
    <location>
        <begin position="12"/>
        <end position="119"/>
    </location>
</feature>
<dbReference type="PANTHER" id="PTHR42655:SF1">
    <property type="entry name" value="GLYCOGEN PHOSPHORYLASE"/>
    <property type="match status" value="1"/>
</dbReference>
<comment type="similarity">
    <text evidence="2">Belongs to the glycogen phosphorylase family.</text>
</comment>
<dbReference type="RefSeq" id="WP_076836047.1">
    <property type="nucleotide sequence ID" value="NZ_CP019434.1"/>
</dbReference>
<evidence type="ECO:0000256" key="3">
    <source>
        <dbReference type="ARBA" id="ARBA00022533"/>
    </source>
</evidence>
<dbReference type="SUPFAM" id="SSF53756">
    <property type="entry name" value="UDP-Glycosyltransferase/glycogen phosphorylase"/>
    <property type="match status" value="1"/>
</dbReference>
<organism evidence="6 7">
    <name type="scientific">Acidihalobacter ferrooxydans</name>
    <dbReference type="NCBI Taxonomy" id="1765967"/>
    <lineage>
        <taxon>Bacteria</taxon>
        <taxon>Pseudomonadati</taxon>
        <taxon>Pseudomonadota</taxon>
        <taxon>Gammaproteobacteria</taxon>
        <taxon>Chromatiales</taxon>
        <taxon>Ectothiorhodospiraceae</taxon>
        <taxon>Acidihalobacter</taxon>
    </lineage>
</organism>
<evidence type="ECO:0000256" key="2">
    <source>
        <dbReference type="ARBA" id="ARBA00006047"/>
    </source>
</evidence>
<dbReference type="NCBIfam" id="TIGR02094">
    <property type="entry name" value="more_P_ylases"/>
    <property type="match status" value="1"/>
</dbReference>
<name>A0A1P8UF71_9GAMM</name>
<dbReference type="KEGG" id="afy:BW247_04505"/>
<protein>
    <submittedName>
        <fullName evidence="6">Alpha-glucan phosphorylase</fullName>
    </submittedName>
</protein>